<evidence type="ECO:0000313" key="2">
    <source>
        <dbReference type="EMBL" id="SHH83309.1"/>
    </source>
</evidence>
<organism evidence="2 3">
    <name type="scientific">Clostridium grantii DSM 8605</name>
    <dbReference type="NCBI Taxonomy" id="1121316"/>
    <lineage>
        <taxon>Bacteria</taxon>
        <taxon>Bacillati</taxon>
        <taxon>Bacillota</taxon>
        <taxon>Clostridia</taxon>
        <taxon>Eubacteriales</taxon>
        <taxon>Clostridiaceae</taxon>
        <taxon>Clostridium</taxon>
    </lineage>
</organism>
<keyword evidence="3" id="KW-1185">Reference proteome</keyword>
<dbReference type="RefSeq" id="WP_073338967.1">
    <property type="nucleotide sequence ID" value="NZ_FQXM01000015.1"/>
</dbReference>
<dbReference type="OrthoDB" id="1938213at2"/>
<feature type="coiled-coil region" evidence="1">
    <location>
        <begin position="20"/>
        <end position="51"/>
    </location>
</feature>
<dbReference type="STRING" id="1121316.SAMN02745207_02721"/>
<protein>
    <submittedName>
        <fullName evidence="2">Uncharacterized protein</fullName>
    </submittedName>
</protein>
<gene>
    <name evidence="2" type="ORF">SAMN02745207_02721</name>
</gene>
<dbReference type="AlphaFoldDB" id="A0A1M5W6U1"/>
<sequence length="85" mass="10243">MNKVIEYIEDAQQSIFKYNISEITENIGNICNELEDLIKEFEDKDREQLNEILYYINMSLTNKDYLLCADVLEYELKYFLENRVS</sequence>
<dbReference type="Proteomes" id="UP000184447">
    <property type="component" value="Unassembled WGS sequence"/>
</dbReference>
<proteinExistence type="predicted"/>
<evidence type="ECO:0000256" key="1">
    <source>
        <dbReference type="SAM" id="Coils"/>
    </source>
</evidence>
<evidence type="ECO:0000313" key="3">
    <source>
        <dbReference type="Proteomes" id="UP000184447"/>
    </source>
</evidence>
<keyword evidence="1" id="KW-0175">Coiled coil</keyword>
<name>A0A1M5W6U1_9CLOT</name>
<reference evidence="2 3" key="1">
    <citation type="submission" date="2016-11" db="EMBL/GenBank/DDBJ databases">
        <authorList>
            <person name="Jaros S."/>
            <person name="Januszkiewicz K."/>
            <person name="Wedrychowicz H."/>
        </authorList>
    </citation>
    <scope>NUCLEOTIDE SEQUENCE [LARGE SCALE GENOMIC DNA]</scope>
    <source>
        <strain evidence="2 3">DSM 8605</strain>
    </source>
</reference>
<dbReference type="EMBL" id="FQXM01000015">
    <property type="protein sequence ID" value="SHH83309.1"/>
    <property type="molecule type" value="Genomic_DNA"/>
</dbReference>
<accession>A0A1M5W6U1</accession>